<protein>
    <submittedName>
        <fullName evidence="5">Tetratricopeptide repeat protein</fullName>
    </submittedName>
</protein>
<evidence type="ECO:0000313" key="6">
    <source>
        <dbReference type="Proteomes" id="UP000482295"/>
    </source>
</evidence>
<organism evidence="5 6">
    <name type="scientific">Prevotella vespertina</name>
    <dbReference type="NCBI Taxonomy" id="2608404"/>
    <lineage>
        <taxon>Bacteria</taxon>
        <taxon>Pseudomonadati</taxon>
        <taxon>Bacteroidota</taxon>
        <taxon>Bacteroidia</taxon>
        <taxon>Bacteroidales</taxon>
        <taxon>Prevotellaceae</taxon>
        <taxon>Prevotella</taxon>
    </lineage>
</organism>
<dbReference type="AlphaFoldDB" id="A0A7C9HF51"/>
<comment type="caution">
    <text evidence="5">The sequence shown here is derived from an EMBL/GenBank/DDBJ whole genome shotgun (WGS) entry which is preliminary data.</text>
</comment>
<dbReference type="EMBL" id="VVIQ01000015">
    <property type="protein sequence ID" value="MUL28810.1"/>
    <property type="molecule type" value="Genomic_DNA"/>
</dbReference>
<proteinExistence type="predicted"/>
<keyword evidence="4" id="KW-0732">Signal</keyword>
<dbReference type="Proteomes" id="UP000482295">
    <property type="component" value="Unassembled WGS sequence"/>
</dbReference>
<sequence>MVMNFLNKMIITFAMLCLSFQPLLAQKSKDSEDLGKALDYFTSQKYHEALIIFQRLDKAYQLNPRFKAYIGLCYYNEWDYEMAAKYLDNAIPQLDAFAPHERSVYYYTAGESHFNMKQYEKAIPYYEKAATLCYKREKPDAYYRVAMCHMFLEQWKQAYDNYMKAEIDYNPYKAEEIVKTRLEQTKRMAKACWKNYIQNLPKDSVISKND</sequence>
<evidence type="ECO:0000256" key="1">
    <source>
        <dbReference type="ARBA" id="ARBA00022737"/>
    </source>
</evidence>
<reference evidence="5 6" key="1">
    <citation type="submission" date="2019-09" db="EMBL/GenBank/DDBJ databases">
        <title>Prevotella A2879 sp. nov., isolated from an abscess of a patient.</title>
        <authorList>
            <person name="Buhl M."/>
            <person name="Oberhettinger P."/>
        </authorList>
    </citation>
    <scope>NUCLEOTIDE SEQUENCE [LARGE SCALE GENOMIC DNA]</scope>
    <source>
        <strain evidence="5 6">A2879</strain>
    </source>
</reference>
<evidence type="ECO:0000256" key="4">
    <source>
        <dbReference type="SAM" id="SignalP"/>
    </source>
</evidence>
<dbReference type="InterPro" id="IPR013105">
    <property type="entry name" value="TPR_2"/>
</dbReference>
<evidence type="ECO:0000313" key="5">
    <source>
        <dbReference type="EMBL" id="MUL28810.1"/>
    </source>
</evidence>
<gene>
    <name evidence="5" type="ORF">F0475_10990</name>
</gene>
<evidence type="ECO:0000256" key="2">
    <source>
        <dbReference type="ARBA" id="ARBA00022803"/>
    </source>
</evidence>
<evidence type="ECO:0000256" key="3">
    <source>
        <dbReference type="PROSITE-ProRule" id="PRU00339"/>
    </source>
</evidence>
<dbReference type="SUPFAM" id="SSF48452">
    <property type="entry name" value="TPR-like"/>
    <property type="match status" value="1"/>
</dbReference>
<dbReference type="InterPro" id="IPR019734">
    <property type="entry name" value="TPR_rpt"/>
</dbReference>
<feature type="chain" id="PRO_5028874695" evidence="4">
    <location>
        <begin position="26"/>
        <end position="210"/>
    </location>
</feature>
<keyword evidence="2 3" id="KW-0802">TPR repeat</keyword>
<feature type="repeat" description="TPR" evidence="3">
    <location>
        <begin position="103"/>
        <end position="136"/>
    </location>
</feature>
<keyword evidence="1" id="KW-0677">Repeat</keyword>
<accession>A0A7C9HF51</accession>
<dbReference type="SMART" id="SM00028">
    <property type="entry name" value="TPR"/>
    <property type="match status" value="3"/>
</dbReference>
<dbReference type="InterPro" id="IPR011990">
    <property type="entry name" value="TPR-like_helical_dom_sf"/>
</dbReference>
<name>A0A7C9HF51_9BACT</name>
<dbReference type="Gene3D" id="1.25.40.10">
    <property type="entry name" value="Tetratricopeptide repeat domain"/>
    <property type="match status" value="2"/>
</dbReference>
<keyword evidence="6" id="KW-1185">Reference proteome</keyword>
<feature type="signal peptide" evidence="4">
    <location>
        <begin position="1"/>
        <end position="25"/>
    </location>
</feature>
<dbReference type="PROSITE" id="PS50005">
    <property type="entry name" value="TPR"/>
    <property type="match status" value="1"/>
</dbReference>
<dbReference type="Pfam" id="PF07719">
    <property type="entry name" value="TPR_2"/>
    <property type="match status" value="1"/>
</dbReference>